<feature type="signal peptide" evidence="1">
    <location>
        <begin position="1"/>
        <end position="22"/>
    </location>
</feature>
<organism evidence="2 3">
    <name type="scientific">Brachionus plicatilis</name>
    <name type="common">Marine rotifer</name>
    <name type="synonym">Brachionus muelleri</name>
    <dbReference type="NCBI Taxonomy" id="10195"/>
    <lineage>
        <taxon>Eukaryota</taxon>
        <taxon>Metazoa</taxon>
        <taxon>Spiralia</taxon>
        <taxon>Gnathifera</taxon>
        <taxon>Rotifera</taxon>
        <taxon>Eurotatoria</taxon>
        <taxon>Monogononta</taxon>
        <taxon>Pseudotrocha</taxon>
        <taxon>Ploima</taxon>
        <taxon>Brachionidae</taxon>
        <taxon>Brachionus</taxon>
    </lineage>
</organism>
<evidence type="ECO:0000313" key="3">
    <source>
        <dbReference type="Proteomes" id="UP000276133"/>
    </source>
</evidence>
<keyword evidence="3" id="KW-1185">Reference proteome</keyword>
<dbReference type="EMBL" id="REGN01008562">
    <property type="protein sequence ID" value="RNA03259.1"/>
    <property type="molecule type" value="Genomic_DNA"/>
</dbReference>
<protein>
    <submittedName>
        <fullName evidence="2">Uncharacterized protein</fullName>
    </submittedName>
</protein>
<name>A0A3M7PWI5_BRAPC</name>
<proteinExistence type="predicted"/>
<keyword evidence="1" id="KW-0732">Signal</keyword>
<dbReference type="Proteomes" id="UP000276133">
    <property type="component" value="Unassembled WGS sequence"/>
</dbReference>
<feature type="chain" id="PRO_5018299066" evidence="1">
    <location>
        <begin position="23"/>
        <end position="124"/>
    </location>
</feature>
<accession>A0A3M7PWI5</accession>
<reference evidence="2 3" key="1">
    <citation type="journal article" date="2018" name="Sci. Rep.">
        <title>Genomic signatures of local adaptation to the degree of environmental predictability in rotifers.</title>
        <authorList>
            <person name="Franch-Gras L."/>
            <person name="Hahn C."/>
            <person name="Garcia-Roger E.M."/>
            <person name="Carmona M.J."/>
            <person name="Serra M."/>
            <person name="Gomez A."/>
        </authorList>
    </citation>
    <scope>NUCLEOTIDE SEQUENCE [LARGE SCALE GENOMIC DNA]</scope>
    <source>
        <strain evidence="2">HYR1</strain>
    </source>
</reference>
<evidence type="ECO:0000313" key="2">
    <source>
        <dbReference type="EMBL" id="RNA03259.1"/>
    </source>
</evidence>
<sequence length="124" mass="14287">MVHFFFIIGNNLLILRAGYCTAVYFHKIVPVPDIEEEQEDDEDLVDDGDDVICPSIKSPLSKSVLIGVDIWDVREEDETDDEDEVDELETVDMDEDGTEDELNFLLKLFRTIRPSPAVQLNRWL</sequence>
<evidence type="ECO:0000256" key="1">
    <source>
        <dbReference type="SAM" id="SignalP"/>
    </source>
</evidence>
<comment type="caution">
    <text evidence="2">The sequence shown here is derived from an EMBL/GenBank/DDBJ whole genome shotgun (WGS) entry which is preliminary data.</text>
</comment>
<gene>
    <name evidence="2" type="ORF">BpHYR1_016814</name>
</gene>
<dbReference type="AlphaFoldDB" id="A0A3M7PWI5"/>